<dbReference type="Proteomes" id="UP000501802">
    <property type="component" value="Chromosome"/>
</dbReference>
<accession>A0A6G9ATA2</accession>
<organism evidence="1 2">
    <name type="scientific">Spirosoma aureum</name>
    <dbReference type="NCBI Taxonomy" id="2692134"/>
    <lineage>
        <taxon>Bacteria</taxon>
        <taxon>Pseudomonadati</taxon>
        <taxon>Bacteroidota</taxon>
        <taxon>Cytophagia</taxon>
        <taxon>Cytophagales</taxon>
        <taxon>Cytophagaceae</taxon>
        <taxon>Spirosoma</taxon>
    </lineage>
</organism>
<evidence type="ECO:0000313" key="2">
    <source>
        <dbReference type="Proteomes" id="UP000501802"/>
    </source>
</evidence>
<sequence length="92" mass="10934">MKTRYFDLIYCLEGVRAGVRFNTEQDIQDYMYNQVKPGEDSRFELRSDVDYARVYHNIRPGYKEEATLLFVISNGQIIQQLSPDKTERFQQS</sequence>
<gene>
    <name evidence="1" type="ORF">G8759_24455</name>
</gene>
<name>A0A6G9ATA2_9BACT</name>
<dbReference type="KEGG" id="spib:G8759_24455"/>
<keyword evidence="2" id="KW-1185">Reference proteome</keyword>
<reference evidence="1 2" key="1">
    <citation type="submission" date="2020-03" db="EMBL/GenBank/DDBJ databases">
        <authorList>
            <person name="Kim M.K."/>
        </authorList>
    </citation>
    <scope>NUCLEOTIDE SEQUENCE [LARGE SCALE GENOMIC DNA]</scope>
    <source>
        <strain evidence="1 2">BT328</strain>
    </source>
</reference>
<dbReference type="RefSeq" id="WP_167213981.1">
    <property type="nucleotide sequence ID" value="NZ_CP050063.1"/>
</dbReference>
<dbReference type="EMBL" id="CP050063">
    <property type="protein sequence ID" value="QIP15556.1"/>
    <property type="molecule type" value="Genomic_DNA"/>
</dbReference>
<dbReference type="AlphaFoldDB" id="A0A6G9ATA2"/>
<evidence type="ECO:0000313" key="1">
    <source>
        <dbReference type="EMBL" id="QIP15556.1"/>
    </source>
</evidence>
<proteinExistence type="predicted"/>
<protein>
    <submittedName>
        <fullName evidence="1">Uncharacterized protein</fullName>
    </submittedName>
</protein>